<protein>
    <recommendedName>
        <fullName evidence="3">Rna-directed dna polymerase from mobile element jockey-like</fullName>
    </recommendedName>
</protein>
<dbReference type="Proteomes" id="UP001145742">
    <property type="component" value="Unassembled WGS sequence"/>
</dbReference>
<dbReference type="EMBL" id="WHWB01034315">
    <property type="protein sequence ID" value="KAJ7411527.1"/>
    <property type="molecule type" value="Genomic_DNA"/>
</dbReference>
<name>A0ABQ9D2M5_9PASS</name>
<organism evidence="1 2">
    <name type="scientific">Willisornis vidua</name>
    <name type="common">Xingu scale-backed antbird</name>
    <dbReference type="NCBI Taxonomy" id="1566151"/>
    <lineage>
        <taxon>Eukaryota</taxon>
        <taxon>Metazoa</taxon>
        <taxon>Chordata</taxon>
        <taxon>Craniata</taxon>
        <taxon>Vertebrata</taxon>
        <taxon>Euteleostomi</taxon>
        <taxon>Archelosauria</taxon>
        <taxon>Archosauria</taxon>
        <taxon>Dinosauria</taxon>
        <taxon>Saurischia</taxon>
        <taxon>Theropoda</taxon>
        <taxon>Coelurosauria</taxon>
        <taxon>Aves</taxon>
        <taxon>Neognathae</taxon>
        <taxon>Neoaves</taxon>
        <taxon>Telluraves</taxon>
        <taxon>Australaves</taxon>
        <taxon>Passeriformes</taxon>
        <taxon>Thamnophilidae</taxon>
        <taxon>Willisornis</taxon>
    </lineage>
</organism>
<accession>A0ABQ9D2M5</accession>
<evidence type="ECO:0000313" key="2">
    <source>
        <dbReference type="Proteomes" id="UP001145742"/>
    </source>
</evidence>
<sequence length="227" mass="25645">MSSTSWVLNQIREKARNKQILQGGIRLLILPISSLPINLRCKPPCQKWYQDIHRDTYWIDLPWENAATHALGFRVCPAHTPVLDNGIVMGLARILLDKMSNTQLDKHIMWCVRNWLMGQAERVIVKRLRPDWRPITGGIPQDSILGPVFFNIFINDSDSGLEGILCKSADDTKLGGAADSLKGREAPQRDLNKSEDWGISNQIDFKIMELADGDNFVRDLTGNNAKI</sequence>
<comment type="caution">
    <text evidence="1">The sequence shown here is derived from an EMBL/GenBank/DDBJ whole genome shotgun (WGS) entry which is preliminary data.</text>
</comment>
<dbReference type="PANTHER" id="PTHR33332">
    <property type="entry name" value="REVERSE TRANSCRIPTASE DOMAIN-CONTAINING PROTEIN"/>
    <property type="match status" value="1"/>
</dbReference>
<reference evidence="1" key="1">
    <citation type="submission" date="2019-10" db="EMBL/GenBank/DDBJ databases">
        <authorList>
            <person name="Soares A.E.R."/>
            <person name="Aleixo A."/>
            <person name="Schneider P."/>
            <person name="Miyaki C.Y."/>
            <person name="Schneider M.P."/>
            <person name="Mello C."/>
            <person name="Vasconcelos A.T.R."/>
        </authorList>
    </citation>
    <scope>NUCLEOTIDE SEQUENCE</scope>
    <source>
        <tissue evidence="1">Muscle</tissue>
    </source>
</reference>
<evidence type="ECO:0008006" key="3">
    <source>
        <dbReference type="Google" id="ProtNLM"/>
    </source>
</evidence>
<keyword evidence="2" id="KW-1185">Reference proteome</keyword>
<gene>
    <name evidence="1" type="ORF">WISP_102347</name>
</gene>
<proteinExistence type="predicted"/>
<evidence type="ECO:0000313" key="1">
    <source>
        <dbReference type="EMBL" id="KAJ7411527.1"/>
    </source>
</evidence>